<dbReference type="STRING" id="295068.MAQ5080_01833"/>
<keyword evidence="1" id="KW-0472">Membrane</keyword>
<evidence type="ECO:0000256" key="1">
    <source>
        <dbReference type="SAM" id="Phobius"/>
    </source>
</evidence>
<dbReference type="InterPro" id="IPR016922">
    <property type="entry name" value="UCP029505"/>
</dbReference>
<keyword evidence="1" id="KW-1133">Transmembrane helix</keyword>
<dbReference type="EMBL" id="FLOC01000009">
    <property type="protein sequence ID" value="SBS31030.1"/>
    <property type="molecule type" value="Genomic_DNA"/>
</dbReference>
<evidence type="ECO:0000313" key="2">
    <source>
        <dbReference type="EMBL" id="SBS31030.1"/>
    </source>
</evidence>
<proteinExistence type="predicted"/>
<dbReference type="RefSeq" id="WP_067205846.1">
    <property type="nucleotide sequence ID" value="NZ_FLOC01000009.1"/>
</dbReference>
<protein>
    <recommendedName>
        <fullName evidence="4">Thiamine pyrophosphate-binding protein</fullName>
    </recommendedName>
</protein>
<dbReference type="PIRSF" id="PIRSF029505">
    <property type="entry name" value="UCP029505"/>
    <property type="match status" value="1"/>
</dbReference>
<evidence type="ECO:0000313" key="3">
    <source>
        <dbReference type="Proteomes" id="UP000092627"/>
    </source>
</evidence>
<dbReference type="Proteomes" id="UP000092627">
    <property type="component" value="Unassembled WGS sequence"/>
</dbReference>
<organism evidence="2 3">
    <name type="scientific">Marinomonas aquimarina</name>
    <dbReference type="NCBI Taxonomy" id="295068"/>
    <lineage>
        <taxon>Bacteria</taxon>
        <taxon>Pseudomonadati</taxon>
        <taxon>Pseudomonadota</taxon>
        <taxon>Gammaproteobacteria</taxon>
        <taxon>Oceanospirillales</taxon>
        <taxon>Oceanospirillaceae</taxon>
        <taxon>Marinomonas</taxon>
    </lineage>
</organism>
<dbReference type="AlphaFoldDB" id="A0A1A8TGE1"/>
<name>A0A1A8TGE1_9GAMM</name>
<reference evidence="2 3" key="1">
    <citation type="submission" date="2016-06" db="EMBL/GenBank/DDBJ databases">
        <authorList>
            <person name="Kjaerup R.B."/>
            <person name="Dalgaard T.S."/>
            <person name="Juul-Madsen H.R."/>
        </authorList>
    </citation>
    <scope>NUCLEOTIDE SEQUENCE [LARGE SCALE GENOMIC DNA]</scope>
    <source>
        <strain evidence="2 3">CECT 5080</strain>
    </source>
</reference>
<feature type="transmembrane region" description="Helical" evidence="1">
    <location>
        <begin position="20"/>
        <end position="40"/>
    </location>
</feature>
<dbReference type="OrthoDB" id="5366025at2"/>
<sequence length="179" mass="19908">MSTSVAMQKNHKTHSRWFRWRFHLSGLLILIPVVLTPFYIELMSLFGGANGLGERVVGTQQVGPWTITLAEQFERGPKLDGPAGYMKTFNGALCQECAEQVKAVYMRLGKPRSLRTAGVIGFGSPYHMTFSMPVPENSASDADLWLTLEGWDGALHHAQWSLAEASPATVQFLQQLQEK</sequence>
<evidence type="ECO:0008006" key="4">
    <source>
        <dbReference type="Google" id="ProtNLM"/>
    </source>
</evidence>
<gene>
    <name evidence="2" type="ORF">MAQ5080_01833</name>
</gene>
<keyword evidence="3" id="KW-1185">Reference proteome</keyword>
<accession>A0A1A8TGE1</accession>
<keyword evidence="1" id="KW-0812">Transmembrane</keyword>